<dbReference type="PANTHER" id="PTHR12327:SF0">
    <property type="entry name" value="ALPHA-TUBULIN N-ACETYLTRANSFERASE 1"/>
    <property type="match status" value="1"/>
</dbReference>
<sequence>MEFPFNINHLFSERISVLDEVLVAGRKSVGRPDHQANIATVIDELGKASAKAQQLPASITSASKMQSQKHQLYLLKDGERNGGRGVLVGFLKVGYKKLFLLDQQGVHIEAEPLCVLDFYIAESLQRHGYGLELFDFMLQVNNFVVFEGFFLNRAAQLRKVPLKKTDGEIKPYSLLEREAVRQEQRALPWPFAPPHSPQLLVSSQFSHPQSTASSPSKAATRSDPASALGSSREQSPQSPLIERCRARRTNQRCLVAKCVLYSRHMDSRDVGPMEGHLPGVRPVGDKSHTDTHSLSSTHTLQSRSQALLPLSASKDGIRSLTFLSSKDTHLDTKSKHSCSKGVTQPLAGNMFVNQRVMERKSQTSQQGWSWTVGENCCTAQSVKQKQEYRGTRPW</sequence>
<evidence type="ECO:0000313" key="6">
    <source>
        <dbReference type="Proteomes" id="UP000515150"/>
    </source>
</evidence>
<keyword evidence="6" id="KW-1185">Reference proteome</keyword>
<evidence type="ECO:0000313" key="7">
    <source>
        <dbReference type="RefSeq" id="XP_029022774.1"/>
    </source>
</evidence>
<dbReference type="InterPro" id="IPR038746">
    <property type="entry name" value="Atat"/>
</dbReference>
<gene>
    <name evidence="7" type="primary">atat1</name>
</gene>
<organism evidence="6 7">
    <name type="scientific">Betta splendens</name>
    <name type="common">Siamese fighting fish</name>
    <dbReference type="NCBI Taxonomy" id="158456"/>
    <lineage>
        <taxon>Eukaryota</taxon>
        <taxon>Metazoa</taxon>
        <taxon>Chordata</taxon>
        <taxon>Craniata</taxon>
        <taxon>Vertebrata</taxon>
        <taxon>Euteleostomi</taxon>
        <taxon>Actinopterygii</taxon>
        <taxon>Neopterygii</taxon>
        <taxon>Teleostei</taxon>
        <taxon>Neoteleostei</taxon>
        <taxon>Acanthomorphata</taxon>
        <taxon>Anabantaria</taxon>
        <taxon>Anabantiformes</taxon>
        <taxon>Anabantoidei</taxon>
        <taxon>Osphronemidae</taxon>
        <taxon>Betta</taxon>
    </lineage>
</organism>
<reference evidence="7" key="1">
    <citation type="submission" date="2025-08" db="UniProtKB">
        <authorList>
            <consortium name="RefSeq"/>
        </authorList>
    </citation>
    <scope>IDENTIFICATION</scope>
</reference>
<feature type="domain" description="N-acetyltransferase" evidence="5">
    <location>
        <begin position="1"/>
        <end position="185"/>
    </location>
</feature>
<keyword evidence="2" id="KW-0168">Coated pit</keyword>
<feature type="compositionally biased region" description="Polar residues" evidence="4">
    <location>
        <begin position="228"/>
        <end position="238"/>
    </location>
</feature>
<dbReference type="Gene3D" id="6.20.370.120">
    <property type="match status" value="1"/>
</dbReference>
<dbReference type="GO" id="GO:0005874">
    <property type="term" value="C:microtubule"/>
    <property type="evidence" value="ECO:0007669"/>
    <property type="project" value="InterPro"/>
</dbReference>
<dbReference type="RefSeq" id="XP_029022774.1">
    <property type="nucleotide sequence ID" value="XM_029166941.3"/>
</dbReference>
<protein>
    <submittedName>
        <fullName evidence="7">Alpha-tubulin N-acetyltransferase 1 isoform X10</fullName>
    </submittedName>
</protein>
<keyword evidence="1" id="KW-0808">Transferase</keyword>
<feature type="region of interest" description="Disordered" evidence="4">
    <location>
        <begin position="268"/>
        <end position="303"/>
    </location>
</feature>
<dbReference type="CTD" id="79969"/>
<dbReference type="Gene3D" id="3.40.630.30">
    <property type="match status" value="1"/>
</dbReference>
<dbReference type="PANTHER" id="PTHR12327">
    <property type="entry name" value="ALPHA-TUBULIN N-ACETYLTRANSFERASE 1"/>
    <property type="match status" value="1"/>
</dbReference>
<evidence type="ECO:0000259" key="5">
    <source>
        <dbReference type="PROSITE" id="PS51730"/>
    </source>
</evidence>
<feature type="compositionally biased region" description="Low complexity" evidence="4">
    <location>
        <begin position="292"/>
        <end position="303"/>
    </location>
</feature>
<evidence type="ECO:0000256" key="3">
    <source>
        <dbReference type="ARBA" id="ARBA00023315"/>
    </source>
</evidence>
<dbReference type="GO" id="GO:0005905">
    <property type="term" value="C:clathrin-coated pit"/>
    <property type="evidence" value="ECO:0007669"/>
    <property type="project" value="UniProtKB-KW"/>
</dbReference>
<feature type="region of interest" description="Disordered" evidence="4">
    <location>
        <begin position="203"/>
        <end position="243"/>
    </location>
</feature>
<dbReference type="InterPro" id="IPR007965">
    <property type="entry name" value="GNAT_ATAT"/>
</dbReference>
<feature type="compositionally biased region" description="Polar residues" evidence="4">
    <location>
        <begin position="203"/>
        <end position="219"/>
    </location>
</feature>
<dbReference type="GO" id="GO:0019799">
    <property type="term" value="F:tubulin N-acetyltransferase activity"/>
    <property type="evidence" value="ECO:0007669"/>
    <property type="project" value="InterPro"/>
</dbReference>
<keyword evidence="3" id="KW-0012">Acyltransferase</keyword>
<dbReference type="Proteomes" id="UP000515150">
    <property type="component" value="Chromosome 11"/>
</dbReference>
<evidence type="ECO:0000256" key="1">
    <source>
        <dbReference type="ARBA" id="ARBA00022679"/>
    </source>
</evidence>
<dbReference type="AlphaFoldDB" id="A0A6P7NZ97"/>
<dbReference type="Pfam" id="PF05301">
    <property type="entry name" value="Acetyltransf_16"/>
    <property type="match status" value="1"/>
</dbReference>
<evidence type="ECO:0000256" key="2">
    <source>
        <dbReference type="ARBA" id="ARBA00023176"/>
    </source>
</evidence>
<name>A0A6P7NZ97_BETSP</name>
<dbReference type="PROSITE" id="PS51730">
    <property type="entry name" value="GNAT_ATAT"/>
    <property type="match status" value="1"/>
</dbReference>
<keyword evidence="2" id="KW-0472">Membrane</keyword>
<proteinExistence type="predicted"/>
<dbReference type="GeneID" id="114865643"/>
<evidence type="ECO:0000256" key="4">
    <source>
        <dbReference type="SAM" id="MobiDB-lite"/>
    </source>
</evidence>
<accession>A0A6P7NZ97</accession>